<evidence type="ECO:0000256" key="1">
    <source>
        <dbReference type="ARBA" id="ARBA00004141"/>
    </source>
</evidence>
<evidence type="ECO:0000313" key="9">
    <source>
        <dbReference type="Proteomes" id="UP000632289"/>
    </source>
</evidence>
<protein>
    <submittedName>
        <fullName evidence="8">ABC transporter permease</fullName>
    </submittedName>
</protein>
<keyword evidence="5" id="KW-0046">Antibiotic resistance</keyword>
<feature type="transmembrane region" description="Helical" evidence="6">
    <location>
        <begin position="227"/>
        <end position="245"/>
    </location>
</feature>
<feature type="transmembrane region" description="Helical" evidence="6">
    <location>
        <begin position="60"/>
        <end position="83"/>
    </location>
</feature>
<gene>
    <name evidence="8" type="ORF">IF129_09970</name>
</gene>
<dbReference type="Proteomes" id="UP000632289">
    <property type="component" value="Unassembled WGS sequence"/>
</dbReference>
<dbReference type="PANTHER" id="PTHR43027">
    <property type="entry name" value="DOXORUBICIN RESISTANCE ABC TRANSPORTER PERMEASE PROTEIN DRRC-RELATED"/>
    <property type="match status" value="1"/>
</dbReference>
<keyword evidence="9" id="KW-1185">Reference proteome</keyword>
<dbReference type="AlphaFoldDB" id="A0A927EZH4"/>
<keyword evidence="2 6" id="KW-0812">Transmembrane</keyword>
<evidence type="ECO:0000256" key="2">
    <source>
        <dbReference type="ARBA" id="ARBA00022692"/>
    </source>
</evidence>
<comment type="subcellular location">
    <subcellularLocation>
        <location evidence="1">Membrane</location>
        <topology evidence="1">Multi-pass membrane protein</topology>
    </subcellularLocation>
</comment>
<feature type="domain" description="ABC transmembrane type-2" evidence="7">
    <location>
        <begin position="25"/>
        <end position="248"/>
    </location>
</feature>
<dbReference type="InterPro" id="IPR047817">
    <property type="entry name" value="ABC2_TM_bact-type"/>
</dbReference>
<dbReference type="GO" id="GO:0046677">
    <property type="term" value="P:response to antibiotic"/>
    <property type="evidence" value="ECO:0007669"/>
    <property type="project" value="UniProtKB-KW"/>
</dbReference>
<feature type="transmembrane region" description="Helical" evidence="6">
    <location>
        <begin position="172"/>
        <end position="191"/>
    </location>
</feature>
<name>A0A927EZH4_9ACTN</name>
<keyword evidence="3 6" id="KW-1133">Transmembrane helix</keyword>
<feature type="transmembrane region" description="Helical" evidence="6">
    <location>
        <begin position="21"/>
        <end position="40"/>
    </location>
</feature>
<proteinExistence type="predicted"/>
<comment type="caution">
    <text evidence="8">The sequence shown here is derived from an EMBL/GenBank/DDBJ whole genome shotgun (WGS) entry which is preliminary data.</text>
</comment>
<keyword evidence="4 6" id="KW-0472">Membrane</keyword>
<dbReference type="Pfam" id="PF12698">
    <property type="entry name" value="ABC2_membrane_3"/>
    <property type="match status" value="1"/>
</dbReference>
<accession>A0A927EZH4</accession>
<feature type="transmembrane region" description="Helical" evidence="6">
    <location>
        <begin position="141"/>
        <end position="160"/>
    </location>
</feature>
<dbReference type="RefSeq" id="WP_191209205.1">
    <property type="nucleotide sequence ID" value="NZ_BAABKL010000036.1"/>
</dbReference>
<dbReference type="EMBL" id="JACXYU010000004">
    <property type="protein sequence ID" value="MBD3931887.1"/>
    <property type="molecule type" value="Genomic_DNA"/>
</dbReference>
<reference evidence="8" key="1">
    <citation type="submission" date="2020-09" db="EMBL/GenBank/DDBJ databases">
        <title>Secondary metabolite and genome analysis of marine Streptomyces chumphonensis KK1-2T.</title>
        <authorList>
            <person name="Phongsopitanun W."/>
            <person name="Kanchanasin P."/>
            <person name="Pittayakhajonwut P."/>
            <person name="Suwanborirux K."/>
            <person name="Tanasupawat S."/>
        </authorList>
    </citation>
    <scope>NUCLEOTIDE SEQUENCE</scope>
    <source>
        <strain evidence="8">KK1-2</strain>
    </source>
</reference>
<dbReference type="InterPro" id="IPR052902">
    <property type="entry name" value="ABC-2_transporter"/>
</dbReference>
<evidence type="ECO:0000256" key="3">
    <source>
        <dbReference type="ARBA" id="ARBA00022989"/>
    </source>
</evidence>
<dbReference type="PIRSF" id="PIRSF006648">
    <property type="entry name" value="DrrB"/>
    <property type="match status" value="1"/>
</dbReference>
<dbReference type="PANTHER" id="PTHR43027:SF2">
    <property type="entry name" value="TRANSPORT PERMEASE PROTEIN"/>
    <property type="match status" value="1"/>
</dbReference>
<evidence type="ECO:0000259" key="7">
    <source>
        <dbReference type="PROSITE" id="PS51012"/>
    </source>
</evidence>
<feature type="transmembrane region" description="Helical" evidence="6">
    <location>
        <begin position="104"/>
        <end position="129"/>
    </location>
</feature>
<dbReference type="PROSITE" id="PS51012">
    <property type="entry name" value="ABC_TM2"/>
    <property type="match status" value="1"/>
</dbReference>
<evidence type="ECO:0000313" key="8">
    <source>
        <dbReference type="EMBL" id="MBD3931887.1"/>
    </source>
</evidence>
<dbReference type="GO" id="GO:0043190">
    <property type="term" value="C:ATP-binding cassette (ABC) transporter complex"/>
    <property type="evidence" value="ECO:0007669"/>
    <property type="project" value="InterPro"/>
</dbReference>
<sequence length="255" mass="26990">MSTVVMTRMRALGRAELTLLLRNRTALFTAMLMPLLFVFLTRMSVTDEALDATGFSAGGLVLSGGLGIVLVLVVYSNLVASFVARREELLLKRLRTGEPSDGEILGGTALPSVAIGLTQCAVLVVAGVLALDVPAPARVDVLLAGLLLGALMMTALAAATSAFTKSAESAQLTVLPLMMLSLIGSGLMVPLEVMPDGLAAVARLLPLSPVMELVRHGWLGEGDGLDVLRALGLSVVWCALAVFAVRRWFRWEPRR</sequence>
<evidence type="ECO:0000256" key="5">
    <source>
        <dbReference type="ARBA" id="ARBA00023251"/>
    </source>
</evidence>
<organism evidence="8 9">
    <name type="scientific">Streptomyces chumphonensis</name>
    <dbReference type="NCBI Taxonomy" id="1214925"/>
    <lineage>
        <taxon>Bacteria</taxon>
        <taxon>Bacillati</taxon>
        <taxon>Actinomycetota</taxon>
        <taxon>Actinomycetes</taxon>
        <taxon>Kitasatosporales</taxon>
        <taxon>Streptomycetaceae</taxon>
        <taxon>Streptomyces</taxon>
    </lineage>
</organism>
<dbReference type="GO" id="GO:0140359">
    <property type="term" value="F:ABC-type transporter activity"/>
    <property type="evidence" value="ECO:0007669"/>
    <property type="project" value="InterPro"/>
</dbReference>
<evidence type="ECO:0000256" key="6">
    <source>
        <dbReference type="SAM" id="Phobius"/>
    </source>
</evidence>
<dbReference type="InterPro" id="IPR000412">
    <property type="entry name" value="ABC_2_transport"/>
</dbReference>
<evidence type="ECO:0000256" key="4">
    <source>
        <dbReference type="ARBA" id="ARBA00023136"/>
    </source>
</evidence>
<dbReference type="InterPro" id="IPR013525">
    <property type="entry name" value="ABC2_TM"/>
</dbReference>